<dbReference type="AlphaFoldDB" id="A0A835UGZ8"/>
<dbReference type="OrthoDB" id="774437at2759"/>
<organism evidence="2 3">
    <name type="scientific">Vanilla planifolia</name>
    <name type="common">Vanilla</name>
    <dbReference type="NCBI Taxonomy" id="51239"/>
    <lineage>
        <taxon>Eukaryota</taxon>
        <taxon>Viridiplantae</taxon>
        <taxon>Streptophyta</taxon>
        <taxon>Embryophyta</taxon>
        <taxon>Tracheophyta</taxon>
        <taxon>Spermatophyta</taxon>
        <taxon>Magnoliopsida</taxon>
        <taxon>Liliopsida</taxon>
        <taxon>Asparagales</taxon>
        <taxon>Orchidaceae</taxon>
        <taxon>Vanilloideae</taxon>
        <taxon>Vanilleae</taxon>
        <taxon>Vanilla</taxon>
    </lineage>
</organism>
<accession>A0A835UGZ8</accession>
<sequence length="225" mass="24563">MAPPQAQKQSYQHINPELRDMISILTGLGRSSDHGEGNDSAGIITLTGTNKGAMMKMDGLDPASDTEMSVHRDGRQGVEAFANSNYQSINNSIVMGGSCHADDPGVHLLIEDFVEEEGDGEDDGHHEKKSKTKKKKEVKEKEKDKRKKDKGEGKEHVNAEHDESSTHAEEDEEGKSSQEQPGPEMAEEAREEMGRDRVLTAEGRGGEVGYGGDESGFESVGIRHF</sequence>
<reference evidence="2 3" key="1">
    <citation type="journal article" date="2020" name="Nat. Food">
        <title>A phased Vanilla planifolia genome enables genetic improvement of flavour and production.</title>
        <authorList>
            <person name="Hasing T."/>
            <person name="Tang H."/>
            <person name="Brym M."/>
            <person name="Khazi F."/>
            <person name="Huang T."/>
            <person name="Chambers A.H."/>
        </authorList>
    </citation>
    <scope>NUCLEOTIDE SEQUENCE [LARGE SCALE GENOMIC DNA]</scope>
    <source>
        <tissue evidence="2">Leaf</tissue>
    </source>
</reference>
<dbReference type="PANTHER" id="PTHR33472:SF28">
    <property type="entry name" value="BROMO AND FHA DOMAIN-CONTAINING PROTEIN DDB_G0267958"/>
    <property type="match status" value="1"/>
</dbReference>
<feature type="compositionally biased region" description="Basic residues" evidence="1">
    <location>
        <begin position="127"/>
        <end position="136"/>
    </location>
</feature>
<feature type="region of interest" description="Disordered" evidence="1">
    <location>
        <begin position="117"/>
        <end position="225"/>
    </location>
</feature>
<feature type="compositionally biased region" description="Basic and acidic residues" evidence="1">
    <location>
        <begin position="137"/>
        <end position="168"/>
    </location>
</feature>
<proteinExistence type="predicted"/>
<dbReference type="EMBL" id="JADCNM010000011">
    <property type="protein sequence ID" value="KAG0462759.1"/>
    <property type="molecule type" value="Genomic_DNA"/>
</dbReference>
<feature type="compositionally biased region" description="Basic and acidic residues" evidence="1">
    <location>
        <begin position="187"/>
        <end position="199"/>
    </location>
</feature>
<dbReference type="PANTHER" id="PTHR33472">
    <property type="entry name" value="OS01G0106600 PROTEIN"/>
    <property type="match status" value="1"/>
</dbReference>
<gene>
    <name evidence="2" type="ORF">HPP92_021235</name>
</gene>
<evidence type="ECO:0000313" key="3">
    <source>
        <dbReference type="Proteomes" id="UP000639772"/>
    </source>
</evidence>
<evidence type="ECO:0000313" key="2">
    <source>
        <dbReference type="EMBL" id="KAG0462759.1"/>
    </source>
</evidence>
<dbReference type="Proteomes" id="UP000639772">
    <property type="component" value="Chromosome 11"/>
</dbReference>
<comment type="caution">
    <text evidence="2">The sequence shown here is derived from an EMBL/GenBank/DDBJ whole genome shotgun (WGS) entry which is preliminary data.</text>
</comment>
<protein>
    <submittedName>
        <fullName evidence="2">Uncharacterized protein</fullName>
    </submittedName>
</protein>
<name>A0A835UGZ8_VANPL</name>
<evidence type="ECO:0000256" key="1">
    <source>
        <dbReference type="SAM" id="MobiDB-lite"/>
    </source>
</evidence>